<dbReference type="Proteomes" id="UP001054252">
    <property type="component" value="Unassembled WGS sequence"/>
</dbReference>
<comment type="caution">
    <text evidence="1">The sequence shown here is derived from an EMBL/GenBank/DDBJ whole genome shotgun (WGS) entry which is preliminary data.</text>
</comment>
<dbReference type="AlphaFoldDB" id="A0AAV5KB47"/>
<sequence length="39" mass="4498">MPVGLAQTRQLRFSCCKFWSLIIGCPSTWVESFVLHDLK</sequence>
<dbReference type="EMBL" id="BPVZ01000058">
    <property type="protein sequence ID" value="GKV21570.1"/>
    <property type="molecule type" value="Genomic_DNA"/>
</dbReference>
<evidence type="ECO:0000313" key="1">
    <source>
        <dbReference type="EMBL" id="GKV21570.1"/>
    </source>
</evidence>
<evidence type="ECO:0000313" key="2">
    <source>
        <dbReference type="Proteomes" id="UP001054252"/>
    </source>
</evidence>
<gene>
    <name evidence="1" type="ORF">SLEP1_g31540</name>
</gene>
<organism evidence="1 2">
    <name type="scientific">Rubroshorea leprosula</name>
    <dbReference type="NCBI Taxonomy" id="152421"/>
    <lineage>
        <taxon>Eukaryota</taxon>
        <taxon>Viridiplantae</taxon>
        <taxon>Streptophyta</taxon>
        <taxon>Embryophyta</taxon>
        <taxon>Tracheophyta</taxon>
        <taxon>Spermatophyta</taxon>
        <taxon>Magnoliopsida</taxon>
        <taxon>eudicotyledons</taxon>
        <taxon>Gunneridae</taxon>
        <taxon>Pentapetalae</taxon>
        <taxon>rosids</taxon>
        <taxon>malvids</taxon>
        <taxon>Malvales</taxon>
        <taxon>Dipterocarpaceae</taxon>
        <taxon>Rubroshorea</taxon>
    </lineage>
</organism>
<protein>
    <submittedName>
        <fullName evidence="1">Uncharacterized protein</fullName>
    </submittedName>
</protein>
<proteinExistence type="predicted"/>
<reference evidence="1 2" key="1">
    <citation type="journal article" date="2021" name="Commun. Biol.">
        <title>The genome of Shorea leprosula (Dipterocarpaceae) highlights the ecological relevance of drought in aseasonal tropical rainforests.</title>
        <authorList>
            <person name="Ng K.K.S."/>
            <person name="Kobayashi M.J."/>
            <person name="Fawcett J.A."/>
            <person name="Hatakeyama M."/>
            <person name="Paape T."/>
            <person name="Ng C.H."/>
            <person name="Ang C.C."/>
            <person name="Tnah L.H."/>
            <person name="Lee C.T."/>
            <person name="Nishiyama T."/>
            <person name="Sese J."/>
            <person name="O'Brien M.J."/>
            <person name="Copetti D."/>
            <person name="Mohd Noor M.I."/>
            <person name="Ong R.C."/>
            <person name="Putra M."/>
            <person name="Sireger I.Z."/>
            <person name="Indrioko S."/>
            <person name="Kosugi Y."/>
            <person name="Izuno A."/>
            <person name="Isagi Y."/>
            <person name="Lee S.L."/>
            <person name="Shimizu K.K."/>
        </authorList>
    </citation>
    <scope>NUCLEOTIDE SEQUENCE [LARGE SCALE GENOMIC DNA]</scope>
    <source>
        <strain evidence="1">214</strain>
    </source>
</reference>
<name>A0AAV5KB47_9ROSI</name>
<accession>A0AAV5KB47</accession>
<keyword evidence="2" id="KW-1185">Reference proteome</keyword>